<keyword evidence="2" id="KW-0732">Signal</keyword>
<organism evidence="4 5">
    <name type="scientific">Fopius arisanus</name>
    <dbReference type="NCBI Taxonomy" id="64838"/>
    <lineage>
        <taxon>Eukaryota</taxon>
        <taxon>Metazoa</taxon>
        <taxon>Ecdysozoa</taxon>
        <taxon>Arthropoda</taxon>
        <taxon>Hexapoda</taxon>
        <taxon>Insecta</taxon>
        <taxon>Pterygota</taxon>
        <taxon>Neoptera</taxon>
        <taxon>Endopterygota</taxon>
        <taxon>Hymenoptera</taxon>
        <taxon>Apocrita</taxon>
        <taxon>Ichneumonoidea</taxon>
        <taxon>Braconidae</taxon>
        <taxon>Opiinae</taxon>
        <taxon>Fopius</taxon>
    </lineage>
</organism>
<dbReference type="RefSeq" id="XP_011302453.1">
    <property type="nucleotide sequence ID" value="XM_011304151.1"/>
</dbReference>
<keyword evidence="4" id="KW-1185">Reference proteome</keyword>
<accession>A0A9R1TZV6</accession>
<comment type="similarity">
    <text evidence="1">Belongs to the serine protease inhibitor-like (TIL domain-containing) family.</text>
</comment>
<evidence type="ECO:0000256" key="2">
    <source>
        <dbReference type="SAM" id="SignalP"/>
    </source>
</evidence>
<reference evidence="5" key="1">
    <citation type="submission" date="2025-08" db="UniProtKB">
        <authorList>
            <consortium name="RefSeq"/>
        </authorList>
    </citation>
    <scope>IDENTIFICATION</scope>
    <source>
        <strain evidence="5">USDA-PBARC FA_bdor</strain>
        <tissue evidence="5">Whole organism</tissue>
    </source>
</reference>
<dbReference type="Gene3D" id="2.10.25.10">
    <property type="entry name" value="Laminin"/>
    <property type="match status" value="1"/>
</dbReference>
<dbReference type="SUPFAM" id="SSF57567">
    <property type="entry name" value="Serine protease inhibitors"/>
    <property type="match status" value="1"/>
</dbReference>
<dbReference type="InterPro" id="IPR036084">
    <property type="entry name" value="Ser_inhib-like_sf"/>
</dbReference>
<dbReference type="GeneID" id="105266194"/>
<proteinExistence type="inferred from homology"/>
<sequence length="85" mass="9238">MRVLFLLAIVLAVAYTASAVPRPQSPRRCRSGEVWRTCGPACQPTCRNRQGACPGRRCVAACNCISGMVRRYPGGICTRICPRIG</sequence>
<dbReference type="Proteomes" id="UP000694866">
    <property type="component" value="Unplaced"/>
</dbReference>
<name>A0A9R1TZV6_9HYME</name>
<dbReference type="AlphaFoldDB" id="A0A9R1TZV6"/>
<evidence type="ECO:0000313" key="5">
    <source>
        <dbReference type="RefSeq" id="XP_011302453.1"/>
    </source>
</evidence>
<evidence type="ECO:0000256" key="1">
    <source>
        <dbReference type="ARBA" id="ARBA00007611"/>
    </source>
</evidence>
<dbReference type="Pfam" id="PF01826">
    <property type="entry name" value="TIL"/>
    <property type="match status" value="1"/>
</dbReference>
<feature type="chain" id="PRO_5040240177" evidence="2">
    <location>
        <begin position="20"/>
        <end position="85"/>
    </location>
</feature>
<evidence type="ECO:0000313" key="4">
    <source>
        <dbReference type="Proteomes" id="UP000694866"/>
    </source>
</evidence>
<dbReference type="OrthoDB" id="6236007at2759"/>
<dbReference type="CDD" id="cd19941">
    <property type="entry name" value="TIL"/>
    <property type="match status" value="1"/>
</dbReference>
<gene>
    <name evidence="5" type="primary">LOC105266194</name>
</gene>
<protein>
    <submittedName>
        <fullName evidence="5">Chymotrypsin inhibitor-like</fullName>
    </submittedName>
</protein>
<dbReference type="KEGG" id="fas:105266194"/>
<feature type="signal peptide" evidence="2">
    <location>
        <begin position="1"/>
        <end position="19"/>
    </location>
</feature>
<evidence type="ECO:0000259" key="3">
    <source>
        <dbReference type="Pfam" id="PF01826"/>
    </source>
</evidence>
<dbReference type="InterPro" id="IPR002919">
    <property type="entry name" value="TIL_dom"/>
</dbReference>
<feature type="domain" description="TIL" evidence="3">
    <location>
        <begin position="29"/>
        <end position="78"/>
    </location>
</feature>